<keyword evidence="2" id="KW-0479">Metal-binding</keyword>
<evidence type="ECO:0000256" key="1">
    <source>
        <dbReference type="ARBA" id="ARBA00004123"/>
    </source>
</evidence>
<evidence type="ECO:0000313" key="7">
    <source>
        <dbReference type="EMBL" id="CAD7225560.1"/>
    </source>
</evidence>
<keyword evidence="6" id="KW-0539">Nucleus</keyword>
<dbReference type="GO" id="GO:0008270">
    <property type="term" value="F:zinc ion binding"/>
    <property type="evidence" value="ECO:0007669"/>
    <property type="project" value="UniProtKB-KW"/>
</dbReference>
<comment type="subcellular location">
    <subcellularLocation>
        <location evidence="1">Nucleus</location>
    </subcellularLocation>
</comment>
<dbReference type="PANTHER" id="PTHR16515:SF49">
    <property type="entry name" value="GASTRULA ZINC FINGER PROTEIN XLCGF49.1-LIKE-RELATED"/>
    <property type="match status" value="1"/>
</dbReference>
<keyword evidence="3" id="KW-0677">Repeat</keyword>
<keyword evidence="4" id="KW-0863">Zinc-finger</keyword>
<dbReference type="GO" id="GO:0010468">
    <property type="term" value="P:regulation of gene expression"/>
    <property type="evidence" value="ECO:0007669"/>
    <property type="project" value="TreeGrafter"/>
</dbReference>
<dbReference type="AlphaFoldDB" id="A0A7R8WAI4"/>
<dbReference type="PANTHER" id="PTHR16515">
    <property type="entry name" value="PR DOMAIN ZINC FINGER PROTEIN"/>
    <property type="match status" value="1"/>
</dbReference>
<dbReference type="SMART" id="SM00355">
    <property type="entry name" value="ZnF_C2H2"/>
    <property type="match status" value="4"/>
</dbReference>
<dbReference type="Pfam" id="PF00096">
    <property type="entry name" value="zf-C2H2"/>
    <property type="match status" value="2"/>
</dbReference>
<proteinExistence type="predicted"/>
<dbReference type="InterPro" id="IPR050331">
    <property type="entry name" value="Zinc_finger"/>
</dbReference>
<gene>
    <name evidence="7" type="ORF">CTOB1V02_LOCUS3498</name>
</gene>
<evidence type="ECO:0000256" key="3">
    <source>
        <dbReference type="ARBA" id="ARBA00022737"/>
    </source>
</evidence>
<dbReference type="PROSITE" id="PS50157">
    <property type="entry name" value="ZINC_FINGER_C2H2_2"/>
    <property type="match status" value="4"/>
</dbReference>
<evidence type="ECO:0000256" key="5">
    <source>
        <dbReference type="ARBA" id="ARBA00022833"/>
    </source>
</evidence>
<reference evidence="7" key="1">
    <citation type="submission" date="2020-11" db="EMBL/GenBank/DDBJ databases">
        <authorList>
            <person name="Tran Van P."/>
        </authorList>
    </citation>
    <scope>NUCLEOTIDE SEQUENCE</scope>
</reference>
<accession>A0A7R8WAI4</accession>
<evidence type="ECO:0000256" key="4">
    <source>
        <dbReference type="ARBA" id="ARBA00022771"/>
    </source>
</evidence>
<dbReference type="OrthoDB" id="3176202at2759"/>
<dbReference type="PROSITE" id="PS00028">
    <property type="entry name" value="ZINC_FINGER_C2H2_1"/>
    <property type="match status" value="3"/>
</dbReference>
<dbReference type="SUPFAM" id="SSF57667">
    <property type="entry name" value="beta-beta-alpha zinc fingers"/>
    <property type="match status" value="3"/>
</dbReference>
<dbReference type="EMBL" id="OB660600">
    <property type="protein sequence ID" value="CAD7225560.1"/>
    <property type="molecule type" value="Genomic_DNA"/>
</dbReference>
<name>A0A7R8WAI4_9CRUS</name>
<dbReference type="InterPro" id="IPR013087">
    <property type="entry name" value="Znf_C2H2_type"/>
</dbReference>
<protein>
    <submittedName>
        <fullName evidence="7">Uncharacterized protein</fullName>
    </submittedName>
</protein>
<organism evidence="7">
    <name type="scientific">Cyprideis torosa</name>
    <dbReference type="NCBI Taxonomy" id="163714"/>
    <lineage>
        <taxon>Eukaryota</taxon>
        <taxon>Metazoa</taxon>
        <taxon>Ecdysozoa</taxon>
        <taxon>Arthropoda</taxon>
        <taxon>Crustacea</taxon>
        <taxon>Oligostraca</taxon>
        <taxon>Ostracoda</taxon>
        <taxon>Podocopa</taxon>
        <taxon>Podocopida</taxon>
        <taxon>Cytherocopina</taxon>
        <taxon>Cytheroidea</taxon>
        <taxon>Cytherideidae</taxon>
        <taxon>Cyprideis</taxon>
    </lineage>
</organism>
<evidence type="ECO:0000256" key="2">
    <source>
        <dbReference type="ARBA" id="ARBA00022723"/>
    </source>
</evidence>
<dbReference type="GO" id="GO:0005634">
    <property type="term" value="C:nucleus"/>
    <property type="evidence" value="ECO:0007669"/>
    <property type="project" value="UniProtKB-SubCell"/>
</dbReference>
<evidence type="ECO:0000256" key="6">
    <source>
        <dbReference type="ARBA" id="ARBA00023242"/>
    </source>
</evidence>
<feature type="non-terminal residue" evidence="7">
    <location>
        <position position="1"/>
    </location>
</feature>
<dbReference type="Gene3D" id="3.30.160.60">
    <property type="entry name" value="Classic Zinc Finger"/>
    <property type="match status" value="3"/>
</dbReference>
<keyword evidence="5" id="KW-0862">Zinc</keyword>
<dbReference type="InterPro" id="IPR036236">
    <property type="entry name" value="Znf_C2H2_sf"/>
</dbReference>
<sequence>MIRLPFSCEKCPKIFKSRSGFCSHQDVHCEIELLCDICHATFTTKDRHRRHMSMHINSRVCTHCGKAFKENYIRHLRSCKKEIKYTCEKQDEDGNICGRVFSRSDHLKQHINSHQKDNYECGVCQKRFKWKISLNRHKKRKHE</sequence>